<evidence type="ECO:0000256" key="3">
    <source>
        <dbReference type="ARBA" id="ARBA00022729"/>
    </source>
</evidence>
<organism evidence="6 7">
    <name type="scientific">Actinomadura chibensis</name>
    <dbReference type="NCBI Taxonomy" id="392828"/>
    <lineage>
        <taxon>Bacteria</taxon>
        <taxon>Bacillati</taxon>
        <taxon>Actinomycetota</taxon>
        <taxon>Actinomycetes</taxon>
        <taxon>Streptosporangiales</taxon>
        <taxon>Thermomonosporaceae</taxon>
        <taxon>Actinomadura</taxon>
    </lineage>
</organism>
<dbReference type="AlphaFoldDB" id="A0A5D0N6N8"/>
<evidence type="ECO:0000313" key="7">
    <source>
        <dbReference type="Proteomes" id="UP000323380"/>
    </source>
</evidence>
<dbReference type="InterPro" id="IPR025997">
    <property type="entry name" value="SBP_2_dom"/>
</dbReference>
<feature type="domain" description="Periplasmic binding protein" evidence="5">
    <location>
        <begin position="42"/>
        <end position="298"/>
    </location>
</feature>
<feature type="signal peptide" evidence="4">
    <location>
        <begin position="1"/>
        <end position="25"/>
    </location>
</feature>
<gene>
    <name evidence="6" type="ORF">FXF69_39250</name>
</gene>
<dbReference type="PANTHER" id="PTHR46847:SF1">
    <property type="entry name" value="D-ALLOSE-BINDING PERIPLASMIC PROTEIN-RELATED"/>
    <property type="match status" value="1"/>
</dbReference>
<comment type="caution">
    <text evidence="6">The sequence shown here is derived from an EMBL/GenBank/DDBJ whole genome shotgun (WGS) entry which is preliminary data.</text>
</comment>
<dbReference type="GO" id="GO:0030246">
    <property type="term" value="F:carbohydrate binding"/>
    <property type="evidence" value="ECO:0007669"/>
    <property type="project" value="UniProtKB-ARBA"/>
</dbReference>
<comment type="subcellular location">
    <subcellularLocation>
        <location evidence="1">Cell envelope</location>
    </subcellularLocation>
</comment>
<protein>
    <submittedName>
        <fullName evidence="6">Substrate-binding domain-containing protein</fullName>
    </submittedName>
</protein>
<evidence type="ECO:0000256" key="4">
    <source>
        <dbReference type="SAM" id="SignalP"/>
    </source>
</evidence>
<feature type="chain" id="PRO_5022909076" evidence="4">
    <location>
        <begin position="26"/>
        <end position="358"/>
    </location>
</feature>
<comment type="similarity">
    <text evidence="2">Belongs to the bacterial solute-binding protein 2 family.</text>
</comment>
<evidence type="ECO:0000259" key="5">
    <source>
        <dbReference type="Pfam" id="PF13407"/>
    </source>
</evidence>
<dbReference type="PROSITE" id="PS51257">
    <property type="entry name" value="PROKAR_LIPOPROTEIN"/>
    <property type="match status" value="1"/>
</dbReference>
<dbReference type="Proteomes" id="UP000323380">
    <property type="component" value="Unassembled WGS sequence"/>
</dbReference>
<dbReference type="STRING" id="1220554.GCA_001552135_03273"/>
<sequence length="358" mass="37915">MITRPRGSVAAAVAVLLATALGAAACGDGAGSGGKSGKLKMGIAVANYSLNFAREMYEGATEASKQAGNIDFKVVGPPNTDGPAEQQLFQNLTVTHPDGIVLENLDPPIFTRPAAQAVQKGIPIVALDTAPTKGSKVDFYVGNDNYELGGQLAEATVKKLGADAKGTVVVGVPNPGTPVLDSRAKGIKDTFARLAPGIRVLGPFQTYSDPAQNYGAWQSQVNANPAALAFLGVGDADSYNLGRLKEQRKGKYLTAGFDVDPKTLEYIKKGTNFAGVDPEHYLKGYVATALMIKAVREKDGKLPKGWFKTPGLVMDSANIDEIIKRQQSVQNAFQWYKPQLDKLIATPDANIKPLGEAR</sequence>
<dbReference type="RefSeq" id="WP_067891871.1">
    <property type="nucleotide sequence ID" value="NZ_VSFG01000013.1"/>
</dbReference>
<evidence type="ECO:0000256" key="1">
    <source>
        <dbReference type="ARBA" id="ARBA00004196"/>
    </source>
</evidence>
<dbReference type="InterPro" id="IPR028082">
    <property type="entry name" value="Peripla_BP_I"/>
</dbReference>
<keyword evidence="7" id="KW-1185">Reference proteome</keyword>
<keyword evidence="3 4" id="KW-0732">Signal</keyword>
<evidence type="ECO:0000256" key="2">
    <source>
        <dbReference type="ARBA" id="ARBA00007639"/>
    </source>
</evidence>
<dbReference type="SUPFAM" id="SSF53822">
    <property type="entry name" value="Periplasmic binding protein-like I"/>
    <property type="match status" value="1"/>
</dbReference>
<name>A0A5D0N6N8_9ACTN</name>
<proteinExistence type="inferred from homology"/>
<dbReference type="PANTHER" id="PTHR46847">
    <property type="entry name" value="D-ALLOSE-BINDING PERIPLASMIC PROTEIN-RELATED"/>
    <property type="match status" value="1"/>
</dbReference>
<accession>A0A5D0N6N8</accession>
<dbReference type="EMBL" id="VSFG01000013">
    <property type="protein sequence ID" value="TYB40040.1"/>
    <property type="molecule type" value="Genomic_DNA"/>
</dbReference>
<dbReference type="GO" id="GO:0030313">
    <property type="term" value="C:cell envelope"/>
    <property type="evidence" value="ECO:0007669"/>
    <property type="project" value="UniProtKB-SubCell"/>
</dbReference>
<evidence type="ECO:0000313" key="6">
    <source>
        <dbReference type="EMBL" id="TYB40040.1"/>
    </source>
</evidence>
<dbReference type="Gene3D" id="3.40.50.2300">
    <property type="match status" value="2"/>
</dbReference>
<dbReference type="Pfam" id="PF13407">
    <property type="entry name" value="Peripla_BP_4"/>
    <property type="match status" value="1"/>
</dbReference>
<reference evidence="6 7" key="1">
    <citation type="submission" date="2019-08" db="EMBL/GenBank/DDBJ databases">
        <title>Actinomadura sp. nov. CYP1-5 isolated from mountain soil.</title>
        <authorList>
            <person name="Songsumanus A."/>
            <person name="Kuncharoen N."/>
            <person name="Kudo T."/>
            <person name="Yuki M."/>
            <person name="Igarashi Y."/>
            <person name="Tanasupawat S."/>
        </authorList>
    </citation>
    <scope>NUCLEOTIDE SEQUENCE [LARGE SCALE GENOMIC DNA]</scope>
    <source>
        <strain evidence="6 7">JCM 14158</strain>
    </source>
</reference>